<name>A0A5Q6PKK4_VIBCL</name>
<comment type="caution">
    <text evidence="1">The sequence shown here is derived from an EMBL/GenBank/DDBJ whole genome shotgun (WGS) entry which is preliminary data.</text>
</comment>
<dbReference type="Proteomes" id="UP000323225">
    <property type="component" value="Unassembled WGS sequence"/>
</dbReference>
<dbReference type="EMBL" id="VUAA01000007">
    <property type="protein sequence ID" value="KAA1255179.1"/>
    <property type="molecule type" value="Genomic_DNA"/>
</dbReference>
<organism evidence="1 2">
    <name type="scientific">Vibrio cholerae</name>
    <dbReference type="NCBI Taxonomy" id="666"/>
    <lineage>
        <taxon>Bacteria</taxon>
        <taxon>Pseudomonadati</taxon>
        <taxon>Pseudomonadota</taxon>
        <taxon>Gammaproteobacteria</taxon>
        <taxon>Vibrionales</taxon>
        <taxon>Vibrionaceae</taxon>
        <taxon>Vibrio</taxon>
    </lineage>
</organism>
<evidence type="ECO:0000313" key="1">
    <source>
        <dbReference type="EMBL" id="KAA1255179.1"/>
    </source>
</evidence>
<evidence type="ECO:0000313" key="2">
    <source>
        <dbReference type="Proteomes" id="UP000323225"/>
    </source>
</evidence>
<protein>
    <submittedName>
        <fullName evidence="1">Uncharacterized protein</fullName>
    </submittedName>
</protein>
<sequence length="405" mass="47202">MNLQDISIYASSIKSVLDGFDKEFIEGSSHQVKVTLFTHMCKADFTMQDKQILQQLIEKQVSEKSIEKENPLLSANTIDDVINTLMEFRNVENKRDLFLNKFYLSKVQKLTEDLQESKSLERELLHNFLREYDFRINGAIKSVEFEDFTLEDKTKYSVRSENAYENIYGAVFNAQVKHDTVRVLDDHISIDFEDFGYFISSELNQEFAREMVEAYNASLDIKNELIKVEDENKDYEDISKVLSQFSDDLESLFPRDVVMPLLQNAEKVADLCEKHMYQHGADWRKEIISELQSTLSDNVVCRNCTIEFIQTVFENSSTLSSHIDFMRQARNNRIKSIDIDFDALSEEFDSNVNEAVSYHNENNQFMFKQKLNSLNAFERVAVTLTINADKEPERQKTSDNVVPFR</sequence>
<accession>A0A5Q6PKK4</accession>
<dbReference type="AlphaFoldDB" id="A0A5Q6PKK4"/>
<gene>
    <name evidence="1" type="ORF">F0M16_08150</name>
</gene>
<reference evidence="1 2" key="1">
    <citation type="submission" date="2019-09" db="EMBL/GenBank/DDBJ databases">
        <authorList>
            <person name="Kritzky A."/>
            <person name="Schelkanova E.Y."/>
            <person name="Alkhova Z.V."/>
            <person name="Smirnova N.I."/>
        </authorList>
    </citation>
    <scope>NUCLEOTIDE SEQUENCE [LARGE SCALE GENOMIC DNA]</scope>
    <source>
        <strain evidence="1 2">M1526</strain>
    </source>
</reference>
<proteinExistence type="predicted"/>